<keyword evidence="5 6" id="KW-0472">Membrane</keyword>
<keyword evidence="8" id="KW-1185">Reference proteome</keyword>
<dbReference type="EMBL" id="CH476616">
    <property type="protein sequence ID" value="EEP79682.1"/>
    <property type="molecule type" value="Genomic_DNA"/>
</dbReference>
<dbReference type="Pfam" id="PF06609">
    <property type="entry name" value="TRI12"/>
    <property type="match status" value="1"/>
</dbReference>
<dbReference type="eggNOG" id="KOG0254">
    <property type="taxonomic scope" value="Eukaryota"/>
</dbReference>
<dbReference type="GeneID" id="8442394"/>
<evidence type="ECO:0000256" key="5">
    <source>
        <dbReference type="ARBA" id="ARBA00023136"/>
    </source>
</evidence>
<dbReference type="Proteomes" id="UP000002058">
    <property type="component" value="Unassembled WGS sequence"/>
</dbReference>
<dbReference type="AlphaFoldDB" id="C4JPE6"/>
<feature type="transmembrane region" description="Helical" evidence="6">
    <location>
        <begin position="322"/>
        <end position="350"/>
    </location>
</feature>
<evidence type="ECO:0000256" key="2">
    <source>
        <dbReference type="ARBA" id="ARBA00022448"/>
    </source>
</evidence>
<dbReference type="RefSeq" id="XP_002545011.1">
    <property type="nucleotide sequence ID" value="XM_002544965.1"/>
</dbReference>
<proteinExistence type="predicted"/>
<evidence type="ECO:0000256" key="6">
    <source>
        <dbReference type="SAM" id="Phobius"/>
    </source>
</evidence>
<keyword evidence="3 6" id="KW-0812">Transmembrane</keyword>
<dbReference type="PANTHER" id="PTHR23501">
    <property type="entry name" value="MAJOR FACILITATOR SUPERFAMILY"/>
    <property type="match status" value="1"/>
</dbReference>
<dbReference type="OrthoDB" id="4078873at2759"/>
<feature type="transmembrane region" description="Helical" evidence="6">
    <location>
        <begin position="190"/>
        <end position="213"/>
    </location>
</feature>
<evidence type="ECO:0000256" key="3">
    <source>
        <dbReference type="ARBA" id="ARBA00022692"/>
    </source>
</evidence>
<feature type="transmembrane region" description="Helical" evidence="6">
    <location>
        <begin position="73"/>
        <end position="96"/>
    </location>
</feature>
<keyword evidence="2" id="KW-0813">Transport</keyword>
<keyword evidence="4 6" id="KW-1133">Transmembrane helix</keyword>
<gene>
    <name evidence="7" type="ORF">UREG_04528</name>
</gene>
<accession>C4JPE6</accession>
<feature type="transmembrane region" description="Helical" evidence="6">
    <location>
        <begin position="233"/>
        <end position="253"/>
    </location>
</feature>
<feature type="transmembrane region" description="Helical" evidence="6">
    <location>
        <begin position="265"/>
        <end position="282"/>
    </location>
</feature>
<feature type="transmembrane region" description="Helical" evidence="6">
    <location>
        <begin position="288"/>
        <end position="310"/>
    </location>
</feature>
<evidence type="ECO:0000256" key="1">
    <source>
        <dbReference type="ARBA" id="ARBA00004141"/>
    </source>
</evidence>
<comment type="subcellular location">
    <subcellularLocation>
        <location evidence="1">Membrane</location>
        <topology evidence="1">Multi-pass membrane protein</topology>
    </subcellularLocation>
</comment>
<organism evidence="7 8">
    <name type="scientific">Uncinocarpus reesii (strain UAMH 1704)</name>
    <dbReference type="NCBI Taxonomy" id="336963"/>
    <lineage>
        <taxon>Eukaryota</taxon>
        <taxon>Fungi</taxon>
        <taxon>Dikarya</taxon>
        <taxon>Ascomycota</taxon>
        <taxon>Pezizomycotina</taxon>
        <taxon>Eurotiomycetes</taxon>
        <taxon>Eurotiomycetidae</taxon>
        <taxon>Onygenales</taxon>
        <taxon>Onygenaceae</taxon>
        <taxon>Uncinocarpus</taxon>
    </lineage>
</organism>
<dbReference type="SUPFAM" id="SSF103473">
    <property type="entry name" value="MFS general substrate transporter"/>
    <property type="match status" value="1"/>
</dbReference>
<dbReference type="InterPro" id="IPR010573">
    <property type="entry name" value="MFS_Str1/Tri12-like"/>
</dbReference>
<protein>
    <recommendedName>
        <fullName evidence="9">Siderophore iron transporter mirB</fullName>
    </recommendedName>
</protein>
<evidence type="ECO:0000313" key="7">
    <source>
        <dbReference type="EMBL" id="EEP79682.1"/>
    </source>
</evidence>
<dbReference type="GO" id="GO:0022857">
    <property type="term" value="F:transmembrane transporter activity"/>
    <property type="evidence" value="ECO:0007669"/>
    <property type="project" value="InterPro"/>
</dbReference>
<dbReference type="InterPro" id="IPR036259">
    <property type="entry name" value="MFS_trans_sf"/>
</dbReference>
<dbReference type="InParanoid" id="C4JPE6"/>
<feature type="transmembrane region" description="Helical" evidence="6">
    <location>
        <begin position="44"/>
        <end position="67"/>
    </location>
</feature>
<dbReference type="KEGG" id="ure:UREG_04528"/>
<feature type="transmembrane region" description="Helical" evidence="6">
    <location>
        <begin position="123"/>
        <end position="148"/>
    </location>
</feature>
<evidence type="ECO:0000313" key="8">
    <source>
        <dbReference type="Proteomes" id="UP000002058"/>
    </source>
</evidence>
<sequence>MACCKGVETYAAAQVLYWLGHNGMAYVLDVFLADTSSLKNRGWLFAFSTSPYIATTFAGPAAAQAFYRFSSWRWAFGTFTILLPSASVPVVSIFIFSRRKARSKGYLEKKSSGRTLLQSVQHYLVEFDVVGMILVIAAFALILLPLSMASYQNAKWKSPAIISMLVIGGCCLVAFVIWERFGARVCLAPFHLLVDGTVVGACLVTGTVFLSFYCWDMYFLSYLQVVHNQTIRNAGYIANIYSVGTCVWSIATGGIIRATGRFKHLALAAIPLQILGVGLMIFCRRPGTHVGFVILCQILIALSGGTLVICEQIAIMAAVSHSQVAVVLAMLGLFSSIGSAIGQAIAGAIWTHTLPKYLQIYLPESAKGKAMEIYASLPTQLSYPMGSPEREAIISAYAVGQQWMLVAGISVLPVAIVWVLLWRNIQLKDIEKDKGIVV</sequence>
<dbReference type="OMA" id="YAYAELR"/>
<dbReference type="GO" id="GO:0005886">
    <property type="term" value="C:plasma membrane"/>
    <property type="evidence" value="ECO:0007669"/>
    <property type="project" value="TreeGrafter"/>
</dbReference>
<dbReference type="VEuPathDB" id="FungiDB:UREG_04528"/>
<name>C4JPE6_UNCRE</name>
<feature type="transmembrane region" description="Helical" evidence="6">
    <location>
        <begin position="160"/>
        <end position="178"/>
    </location>
</feature>
<dbReference type="HOGENOM" id="CLU_012970_1_1_1"/>
<dbReference type="PANTHER" id="PTHR23501:SF107">
    <property type="entry name" value="TRANSPORTER, PUTATIVE (AFU_ORTHOLOGUE AFUA_7G04730)-RELATED"/>
    <property type="match status" value="1"/>
</dbReference>
<evidence type="ECO:0008006" key="9">
    <source>
        <dbReference type="Google" id="ProtNLM"/>
    </source>
</evidence>
<evidence type="ECO:0000256" key="4">
    <source>
        <dbReference type="ARBA" id="ARBA00022989"/>
    </source>
</evidence>
<dbReference type="Gene3D" id="1.20.1250.20">
    <property type="entry name" value="MFS general substrate transporter like domains"/>
    <property type="match status" value="2"/>
</dbReference>
<reference evidence="8" key="1">
    <citation type="journal article" date="2009" name="Genome Res.">
        <title>Comparative genomic analyses of the human fungal pathogens Coccidioides and their relatives.</title>
        <authorList>
            <person name="Sharpton T.J."/>
            <person name="Stajich J.E."/>
            <person name="Rounsley S.D."/>
            <person name="Gardner M.J."/>
            <person name="Wortman J.R."/>
            <person name="Jordar V.S."/>
            <person name="Maiti R."/>
            <person name="Kodira C.D."/>
            <person name="Neafsey D.E."/>
            <person name="Zeng Q."/>
            <person name="Hung C.-Y."/>
            <person name="McMahan C."/>
            <person name="Muszewska A."/>
            <person name="Grynberg M."/>
            <person name="Mandel M.A."/>
            <person name="Kellner E.M."/>
            <person name="Barker B.M."/>
            <person name="Galgiani J.N."/>
            <person name="Orbach M.J."/>
            <person name="Kirkland T.N."/>
            <person name="Cole G.T."/>
            <person name="Henn M.R."/>
            <person name="Birren B.W."/>
            <person name="Taylor J.W."/>
        </authorList>
    </citation>
    <scope>NUCLEOTIDE SEQUENCE [LARGE SCALE GENOMIC DNA]</scope>
    <source>
        <strain evidence="8">UAMH 1704</strain>
    </source>
</reference>
<feature type="transmembrane region" description="Helical" evidence="6">
    <location>
        <begin position="403"/>
        <end position="422"/>
    </location>
</feature>